<dbReference type="GO" id="GO:0046872">
    <property type="term" value="F:metal ion binding"/>
    <property type="evidence" value="ECO:0007669"/>
    <property type="project" value="UniProtKB-KW"/>
</dbReference>
<protein>
    <submittedName>
        <fullName evidence="5">M20/M25/M40 family metallo-hydrolase</fullName>
    </submittedName>
</protein>
<gene>
    <name evidence="5" type="ORF">GIY23_08565</name>
</gene>
<dbReference type="Pfam" id="PF07687">
    <property type="entry name" value="M20_dimer"/>
    <property type="match status" value="1"/>
</dbReference>
<dbReference type="RefSeq" id="WP_154076166.1">
    <property type="nucleotide sequence ID" value="NZ_CP045929.1"/>
</dbReference>
<dbReference type="SUPFAM" id="SSF55031">
    <property type="entry name" value="Bacterial exopeptidase dimerisation domain"/>
    <property type="match status" value="1"/>
</dbReference>
<dbReference type="PIRSF" id="PIRSF037238">
    <property type="entry name" value="Carboxypeptidase_G2"/>
    <property type="match status" value="1"/>
</dbReference>
<dbReference type="Pfam" id="PF01546">
    <property type="entry name" value="Peptidase_M20"/>
    <property type="match status" value="1"/>
</dbReference>
<dbReference type="AlphaFoldDB" id="A0A5Q3Q4M5"/>
<keyword evidence="2 5" id="KW-0378">Hydrolase</keyword>
<proteinExistence type="predicted"/>
<keyword evidence="6" id="KW-1185">Reference proteome</keyword>
<dbReference type="Gene3D" id="3.30.70.360">
    <property type="match status" value="1"/>
</dbReference>
<organism evidence="5 6">
    <name type="scientific">Allosaccharopolyspora coralli</name>
    <dbReference type="NCBI Taxonomy" id="2665642"/>
    <lineage>
        <taxon>Bacteria</taxon>
        <taxon>Bacillati</taxon>
        <taxon>Actinomycetota</taxon>
        <taxon>Actinomycetes</taxon>
        <taxon>Pseudonocardiales</taxon>
        <taxon>Pseudonocardiaceae</taxon>
        <taxon>Allosaccharopolyspora</taxon>
    </lineage>
</organism>
<name>A0A5Q3Q4M5_9PSEU</name>
<evidence type="ECO:0000256" key="2">
    <source>
        <dbReference type="ARBA" id="ARBA00022801"/>
    </source>
</evidence>
<dbReference type="PANTHER" id="PTHR43808">
    <property type="entry name" value="ACETYLORNITHINE DEACETYLASE"/>
    <property type="match status" value="1"/>
</dbReference>
<dbReference type="GO" id="GO:0016787">
    <property type="term" value="F:hydrolase activity"/>
    <property type="evidence" value="ECO:0007669"/>
    <property type="project" value="UniProtKB-KW"/>
</dbReference>
<dbReference type="KEGG" id="sace:GIY23_08565"/>
<dbReference type="InterPro" id="IPR002933">
    <property type="entry name" value="Peptidase_M20"/>
</dbReference>
<dbReference type="PANTHER" id="PTHR43808:SF9">
    <property type="entry name" value="BLL0789 PROTEIN"/>
    <property type="match status" value="1"/>
</dbReference>
<evidence type="ECO:0000313" key="6">
    <source>
        <dbReference type="Proteomes" id="UP000371041"/>
    </source>
</evidence>
<keyword evidence="1" id="KW-0479">Metal-binding</keyword>
<evidence type="ECO:0000259" key="4">
    <source>
        <dbReference type="Pfam" id="PF07687"/>
    </source>
</evidence>
<reference evidence="6" key="1">
    <citation type="submission" date="2019-11" db="EMBL/GenBank/DDBJ databases">
        <title>The complete genome sequence of Saccharopolyspora sp. E2A.</title>
        <authorList>
            <person name="Zhang G."/>
        </authorList>
    </citation>
    <scope>NUCLEOTIDE SEQUENCE [LARGE SCALE GENOMIC DNA]</scope>
    <source>
        <strain evidence="6">E2A</strain>
    </source>
</reference>
<dbReference type="EMBL" id="CP045929">
    <property type="protein sequence ID" value="QGK69571.1"/>
    <property type="molecule type" value="Genomic_DNA"/>
</dbReference>
<dbReference type="InterPro" id="IPR036264">
    <property type="entry name" value="Bact_exopeptidase_dim_dom"/>
</dbReference>
<feature type="domain" description="Peptidase M20 dimerisation" evidence="4">
    <location>
        <begin position="215"/>
        <end position="302"/>
    </location>
</feature>
<evidence type="ECO:0000313" key="5">
    <source>
        <dbReference type="EMBL" id="QGK69571.1"/>
    </source>
</evidence>
<dbReference type="SUPFAM" id="SSF53187">
    <property type="entry name" value="Zn-dependent exopeptidases"/>
    <property type="match status" value="1"/>
</dbReference>
<dbReference type="Proteomes" id="UP000371041">
    <property type="component" value="Chromosome"/>
</dbReference>
<evidence type="ECO:0000256" key="1">
    <source>
        <dbReference type="ARBA" id="ARBA00022723"/>
    </source>
</evidence>
<feature type="active site" description="Proton acceptor" evidence="3">
    <location>
        <position position="180"/>
    </location>
</feature>
<dbReference type="Gene3D" id="3.40.630.10">
    <property type="entry name" value="Zn peptidases"/>
    <property type="match status" value="1"/>
</dbReference>
<dbReference type="InterPro" id="IPR011650">
    <property type="entry name" value="Peptidase_M20_dimer"/>
</dbReference>
<dbReference type="InterPro" id="IPR017150">
    <property type="entry name" value="Pept_M20_glutamate_carboxypep"/>
</dbReference>
<accession>A0A5Q3Q4M5</accession>
<sequence>MSSVDQPRPVVCAGTPAHTGTLVRQRLAAQSDVLNADLERLVTTETPSTDPGSLGRGADVLARWVRQRWPGVEVEQVVGDATVAGSPEAATVVRAEIPGSLPGTVVLLGHHDTVFDTGTIEQRPFSIAEQTWEGRTRRVAHGPGVFDMKAGIVLGVHAIAALDAQGIPRPTVRLLINADEEVGSLGSRGVLVKQSEHALGALVLEPGGCTGTLKYARKGVGLWDVNATGIASHAGLDPERGASAIHALADLACHAVSLADPAVGTTVNVGTFSGGGRANVVAPAARLELDVRARTVREAERVEGGLLSWSPADPRVRVTFDGGWNRPPWQATDATHALIRVAEQAVAGWGLSLDLREVGGASDGNVLADAGITVLDGMGASGDGAHAAHEYAVLDDMPERAGLLAAVVAHWPCAG</sequence>
<feature type="active site" evidence="3">
    <location>
        <position position="112"/>
    </location>
</feature>
<dbReference type="InterPro" id="IPR050072">
    <property type="entry name" value="Peptidase_M20A"/>
</dbReference>
<evidence type="ECO:0000256" key="3">
    <source>
        <dbReference type="PIRSR" id="PIRSR037238-1"/>
    </source>
</evidence>